<protein>
    <submittedName>
        <fullName evidence="1">Uncharacterized protein</fullName>
    </submittedName>
</protein>
<name>A0A5K7SG91_9BACT</name>
<reference evidence="1" key="1">
    <citation type="journal article" date="2020" name="Int. J. Syst. Evol. Microbiol.">
        <title>Aquipluma nitroreducens gen. nov. sp. nov., a novel facultatively anaerobic bacterium isolated from a freshwater lake.</title>
        <authorList>
            <person name="Watanabe M."/>
            <person name="Kojima H."/>
            <person name="Fukui M."/>
        </authorList>
    </citation>
    <scope>NUCLEOTIDE SEQUENCE</scope>
    <source>
        <strain evidence="1">MeG22</strain>
    </source>
</reference>
<keyword evidence="2" id="KW-1185">Reference proteome</keyword>
<accession>A0A5K7SG91</accession>
<dbReference type="KEGG" id="anf:AQPE_4698"/>
<dbReference type="AlphaFoldDB" id="A0A5K7SG91"/>
<evidence type="ECO:0000313" key="1">
    <source>
        <dbReference type="EMBL" id="BBE20505.1"/>
    </source>
</evidence>
<evidence type="ECO:0000313" key="2">
    <source>
        <dbReference type="Proteomes" id="UP001193389"/>
    </source>
</evidence>
<proteinExistence type="predicted"/>
<dbReference type="EMBL" id="AP018694">
    <property type="protein sequence ID" value="BBE20505.1"/>
    <property type="molecule type" value="Genomic_DNA"/>
</dbReference>
<dbReference type="Proteomes" id="UP001193389">
    <property type="component" value="Chromosome"/>
</dbReference>
<organism evidence="1 2">
    <name type="scientific">Aquipluma nitroreducens</name>
    <dbReference type="NCBI Taxonomy" id="2010828"/>
    <lineage>
        <taxon>Bacteria</taxon>
        <taxon>Pseudomonadati</taxon>
        <taxon>Bacteroidota</taxon>
        <taxon>Bacteroidia</taxon>
        <taxon>Marinilabiliales</taxon>
        <taxon>Prolixibacteraceae</taxon>
        <taxon>Aquipluma</taxon>
    </lineage>
</organism>
<sequence>MAAFQFVVKNIDLEEKVDQSPLFDGLKKLDEDLGDYLSLRE</sequence>
<gene>
    <name evidence="1" type="ORF">AQPE_4698</name>
</gene>